<feature type="non-terminal residue" evidence="1">
    <location>
        <position position="1"/>
    </location>
</feature>
<proteinExistence type="predicted"/>
<comment type="caution">
    <text evidence="1">The sequence shown here is derived from an EMBL/GenBank/DDBJ whole genome shotgun (WGS) entry which is preliminary data.</text>
</comment>
<sequence length="33" mass="3653">TSITAVPTMATADTMISHFLVRSLDRNNGYQLK</sequence>
<organism evidence="1">
    <name type="scientific">marine sediment metagenome</name>
    <dbReference type="NCBI Taxonomy" id="412755"/>
    <lineage>
        <taxon>unclassified sequences</taxon>
        <taxon>metagenomes</taxon>
        <taxon>ecological metagenomes</taxon>
    </lineage>
</organism>
<accession>X1TXW8</accession>
<evidence type="ECO:0000313" key="1">
    <source>
        <dbReference type="EMBL" id="GAI84889.1"/>
    </source>
</evidence>
<name>X1TXW8_9ZZZZ</name>
<protein>
    <submittedName>
        <fullName evidence="1">Uncharacterized protein</fullName>
    </submittedName>
</protein>
<dbReference type="AlphaFoldDB" id="X1TXW8"/>
<dbReference type="EMBL" id="BARW01005974">
    <property type="protein sequence ID" value="GAI84889.1"/>
    <property type="molecule type" value="Genomic_DNA"/>
</dbReference>
<gene>
    <name evidence="1" type="ORF">S12H4_12486</name>
</gene>
<reference evidence="1" key="1">
    <citation type="journal article" date="2014" name="Front. Microbiol.">
        <title>High frequency of phylogenetically diverse reductive dehalogenase-homologous genes in deep subseafloor sedimentary metagenomes.</title>
        <authorList>
            <person name="Kawai M."/>
            <person name="Futagami T."/>
            <person name="Toyoda A."/>
            <person name="Takaki Y."/>
            <person name="Nishi S."/>
            <person name="Hori S."/>
            <person name="Arai W."/>
            <person name="Tsubouchi T."/>
            <person name="Morono Y."/>
            <person name="Uchiyama I."/>
            <person name="Ito T."/>
            <person name="Fujiyama A."/>
            <person name="Inagaki F."/>
            <person name="Takami H."/>
        </authorList>
    </citation>
    <scope>NUCLEOTIDE SEQUENCE</scope>
    <source>
        <strain evidence="1">Expedition CK06-06</strain>
    </source>
</reference>